<organism evidence="2 3">
    <name type="scientific">Aspergillus sergii</name>
    <dbReference type="NCBI Taxonomy" id="1034303"/>
    <lineage>
        <taxon>Eukaryota</taxon>
        <taxon>Fungi</taxon>
        <taxon>Dikarya</taxon>
        <taxon>Ascomycota</taxon>
        <taxon>Pezizomycotina</taxon>
        <taxon>Eurotiomycetes</taxon>
        <taxon>Eurotiomycetidae</taxon>
        <taxon>Eurotiales</taxon>
        <taxon>Aspergillaceae</taxon>
        <taxon>Aspergillus</taxon>
        <taxon>Aspergillus subgen. Circumdati</taxon>
    </lineage>
</organism>
<feature type="transmembrane region" description="Helical" evidence="1">
    <location>
        <begin position="20"/>
        <end position="41"/>
    </location>
</feature>
<keyword evidence="3" id="KW-1185">Reference proteome</keyword>
<gene>
    <name evidence="2" type="ORF">BDV39DRAFT_180571</name>
</gene>
<sequence>MMDFQEFFMMNSRSNAPLAPYPIICMIALSFSLSFSLILTIQYHHKTVDGLLVNYALE</sequence>
<evidence type="ECO:0000313" key="2">
    <source>
        <dbReference type="EMBL" id="KAE8324303.1"/>
    </source>
</evidence>
<proteinExistence type="predicted"/>
<name>A0A5N6WU56_9EURO</name>
<evidence type="ECO:0000313" key="3">
    <source>
        <dbReference type="Proteomes" id="UP000325945"/>
    </source>
</evidence>
<accession>A0A5N6WU56</accession>
<dbReference type="Proteomes" id="UP000325945">
    <property type="component" value="Unassembled WGS sequence"/>
</dbReference>
<reference evidence="3" key="1">
    <citation type="submission" date="2019-04" db="EMBL/GenBank/DDBJ databases">
        <title>Friends and foes A comparative genomics studyof 23 Aspergillus species from section Flavi.</title>
        <authorList>
            <consortium name="DOE Joint Genome Institute"/>
            <person name="Kjaerbolling I."/>
            <person name="Vesth T."/>
            <person name="Frisvad J.C."/>
            <person name="Nybo J.L."/>
            <person name="Theobald S."/>
            <person name="Kildgaard S."/>
            <person name="Isbrandt T."/>
            <person name="Kuo A."/>
            <person name="Sato A."/>
            <person name="Lyhne E.K."/>
            <person name="Kogle M.E."/>
            <person name="Wiebenga A."/>
            <person name="Kun R.S."/>
            <person name="Lubbers R.J."/>
            <person name="Makela M.R."/>
            <person name="Barry K."/>
            <person name="Chovatia M."/>
            <person name="Clum A."/>
            <person name="Daum C."/>
            <person name="Haridas S."/>
            <person name="He G."/>
            <person name="LaButti K."/>
            <person name="Lipzen A."/>
            <person name="Mondo S."/>
            <person name="Riley R."/>
            <person name="Salamov A."/>
            <person name="Simmons B.A."/>
            <person name="Magnuson J.K."/>
            <person name="Henrissat B."/>
            <person name="Mortensen U.H."/>
            <person name="Larsen T.O."/>
            <person name="Devries R.P."/>
            <person name="Grigoriev I.V."/>
            <person name="Machida M."/>
            <person name="Baker S.E."/>
            <person name="Andersen M.R."/>
        </authorList>
    </citation>
    <scope>NUCLEOTIDE SEQUENCE [LARGE SCALE GENOMIC DNA]</scope>
    <source>
        <strain evidence="3">CBS 130017</strain>
    </source>
</reference>
<keyword evidence="1" id="KW-0812">Transmembrane</keyword>
<keyword evidence="1" id="KW-1133">Transmembrane helix</keyword>
<dbReference type="AlphaFoldDB" id="A0A5N6WU56"/>
<dbReference type="EMBL" id="ML741819">
    <property type="protein sequence ID" value="KAE8324303.1"/>
    <property type="molecule type" value="Genomic_DNA"/>
</dbReference>
<evidence type="ECO:0000256" key="1">
    <source>
        <dbReference type="SAM" id="Phobius"/>
    </source>
</evidence>
<protein>
    <submittedName>
        <fullName evidence="2">Uncharacterized protein</fullName>
    </submittedName>
</protein>
<keyword evidence="1" id="KW-0472">Membrane</keyword>